<dbReference type="EMBL" id="JH725187">
    <property type="protein sequence ID" value="EJP62341.1"/>
    <property type="molecule type" value="Genomic_DNA"/>
</dbReference>
<dbReference type="Proteomes" id="UP000002762">
    <property type="component" value="Unassembled WGS sequence"/>
</dbReference>
<reference evidence="1 2" key="1">
    <citation type="journal article" date="2012" name="Sci. Rep.">
        <title>Genomic perspectives on the evolution of fungal entomopathogenicity in Beauveria bassiana.</title>
        <authorList>
            <person name="Xiao G."/>
            <person name="Ying S.H."/>
            <person name="Zheng P."/>
            <person name="Wang Z.L."/>
            <person name="Zhang S."/>
            <person name="Xie X.Q."/>
            <person name="Shang Y."/>
            <person name="St Leger R.J."/>
            <person name="Zhao G.P."/>
            <person name="Wang C."/>
            <person name="Feng M.G."/>
        </authorList>
    </citation>
    <scope>NUCLEOTIDE SEQUENCE [LARGE SCALE GENOMIC DNA]</scope>
    <source>
        <strain evidence="1 2">ARSEF 2860</strain>
    </source>
</reference>
<dbReference type="InParanoid" id="J5JFD4"/>
<evidence type="ECO:0000313" key="1">
    <source>
        <dbReference type="EMBL" id="EJP62341.1"/>
    </source>
</evidence>
<dbReference type="GeneID" id="19891679"/>
<organism evidence="1 2">
    <name type="scientific">Beauveria bassiana (strain ARSEF 2860)</name>
    <name type="common">White muscardine disease fungus</name>
    <name type="synonym">Tritirachium shiotae</name>
    <dbReference type="NCBI Taxonomy" id="655819"/>
    <lineage>
        <taxon>Eukaryota</taxon>
        <taxon>Fungi</taxon>
        <taxon>Dikarya</taxon>
        <taxon>Ascomycota</taxon>
        <taxon>Pezizomycotina</taxon>
        <taxon>Sordariomycetes</taxon>
        <taxon>Hypocreomycetidae</taxon>
        <taxon>Hypocreales</taxon>
        <taxon>Cordycipitaceae</taxon>
        <taxon>Beauveria</taxon>
    </lineage>
</organism>
<proteinExistence type="predicted"/>
<accession>J5JFD4</accession>
<keyword evidence="2" id="KW-1185">Reference proteome</keyword>
<dbReference type="HOGENOM" id="CLU_3105990_0_0_1"/>
<dbReference type="RefSeq" id="XP_008601986.1">
    <property type="nucleotide sequence ID" value="XM_008603764.1"/>
</dbReference>
<dbReference type="AlphaFoldDB" id="J5JFD4"/>
<name>J5JFD4_BEAB2</name>
<protein>
    <submittedName>
        <fullName evidence="1">Uncharacterized protein</fullName>
    </submittedName>
</protein>
<sequence>MPRKKKLSLNLYLLVYIRVKVYKDTSLVYKDISLILVYNIFIRANKYSYLL</sequence>
<evidence type="ECO:0000313" key="2">
    <source>
        <dbReference type="Proteomes" id="UP000002762"/>
    </source>
</evidence>
<gene>
    <name evidence="1" type="ORF">BBA_08667</name>
</gene>